<dbReference type="Proteomes" id="UP001596310">
    <property type="component" value="Unassembled WGS sequence"/>
</dbReference>
<comment type="caution">
    <text evidence="1">The sequence shown here is derived from an EMBL/GenBank/DDBJ whole genome shotgun (WGS) entry which is preliminary data.</text>
</comment>
<evidence type="ECO:0000313" key="1">
    <source>
        <dbReference type="EMBL" id="MFC6314706.1"/>
    </source>
</evidence>
<name>A0ABW1UNE1_9LACO</name>
<sequence length="40" mass="4561">MAEEKSNLIKNVEEIIDYENGKNNDMLIVKGPLQPLPEFS</sequence>
<evidence type="ECO:0000313" key="2">
    <source>
        <dbReference type="Proteomes" id="UP001596310"/>
    </source>
</evidence>
<reference evidence="2" key="1">
    <citation type="journal article" date="2019" name="Int. J. Syst. Evol. Microbiol.">
        <title>The Global Catalogue of Microorganisms (GCM) 10K type strain sequencing project: providing services to taxonomists for standard genome sequencing and annotation.</title>
        <authorList>
            <consortium name="The Broad Institute Genomics Platform"/>
            <consortium name="The Broad Institute Genome Sequencing Center for Infectious Disease"/>
            <person name="Wu L."/>
            <person name="Ma J."/>
        </authorList>
    </citation>
    <scope>NUCLEOTIDE SEQUENCE [LARGE SCALE GENOMIC DNA]</scope>
    <source>
        <strain evidence="2">CCM 8897</strain>
    </source>
</reference>
<accession>A0ABW1UNE1</accession>
<keyword evidence="2" id="KW-1185">Reference proteome</keyword>
<protein>
    <submittedName>
        <fullName evidence="1">Uncharacterized protein</fullName>
    </submittedName>
</protein>
<organism evidence="1 2">
    <name type="scientific">Lapidilactobacillus achengensis</name>
    <dbReference type="NCBI Taxonomy" id="2486000"/>
    <lineage>
        <taxon>Bacteria</taxon>
        <taxon>Bacillati</taxon>
        <taxon>Bacillota</taxon>
        <taxon>Bacilli</taxon>
        <taxon>Lactobacillales</taxon>
        <taxon>Lactobacillaceae</taxon>
        <taxon>Lapidilactobacillus</taxon>
    </lineage>
</organism>
<gene>
    <name evidence="1" type="ORF">ACFQHW_03885</name>
</gene>
<proteinExistence type="predicted"/>
<dbReference type="EMBL" id="JBHSSM010000014">
    <property type="protein sequence ID" value="MFC6314706.1"/>
    <property type="molecule type" value="Genomic_DNA"/>
</dbReference>
<dbReference type="RefSeq" id="WP_263853233.1">
    <property type="nucleotide sequence ID" value="NZ_JBHSSM010000014.1"/>
</dbReference>